<sequence>MRPYKQLQTQEYIYRKFTQDIPEEELVWHRDENDREVEILESTDWMFQFDNELPQTLQGKLFIPKETYHRLIKGTGYLNIRIKEY</sequence>
<name>A0A7T8ERH4_9CAUD</name>
<accession>A0A7T8ERH4</accession>
<proteinExistence type="predicted"/>
<reference evidence="1 2" key="1">
    <citation type="submission" date="2020-12" db="EMBL/GenBank/DDBJ databases">
        <title>Dynamics of Baltic Sea phages driven by environmental changes.</title>
        <authorList>
            <person name="Hoetzinger M."/>
            <person name="Nilsson E."/>
            <person name="Holmfeldt K."/>
        </authorList>
    </citation>
    <scope>NUCLEOTIDE SEQUENCE [LARGE SCALE GENOMIC DNA]</scope>
</reference>
<keyword evidence="2" id="KW-1185">Reference proteome</keyword>
<gene>
    <name evidence="1" type="ORF">immuto26A_173</name>
</gene>
<dbReference type="Proteomes" id="UP000595566">
    <property type="component" value="Segment"/>
</dbReference>
<dbReference type="EMBL" id="MW353175">
    <property type="protein sequence ID" value="QQO91852.1"/>
    <property type="molecule type" value="Genomic_DNA"/>
</dbReference>
<evidence type="ECO:0000313" key="1">
    <source>
        <dbReference type="EMBL" id="QQO91852.1"/>
    </source>
</evidence>
<organism evidence="1 2">
    <name type="scientific">Flavobacterium phage vB_FspM_immuto_2-6A</name>
    <dbReference type="NCBI Taxonomy" id="2801477"/>
    <lineage>
        <taxon>Viruses</taxon>
        <taxon>Duplodnaviria</taxon>
        <taxon>Heunggongvirae</taxon>
        <taxon>Uroviricota</taxon>
        <taxon>Caudoviricetes</taxon>
        <taxon>Immutovirus</taxon>
        <taxon>Immutovirus immuto</taxon>
    </lineage>
</organism>
<evidence type="ECO:0000313" key="2">
    <source>
        <dbReference type="Proteomes" id="UP000595566"/>
    </source>
</evidence>
<protein>
    <submittedName>
        <fullName evidence="1">Uncharacterized protein</fullName>
    </submittedName>
</protein>